<organism evidence="2 3">
    <name type="scientific">Physcomitrium patens</name>
    <name type="common">Spreading-leaved earth moss</name>
    <name type="synonym">Physcomitrella patens</name>
    <dbReference type="NCBI Taxonomy" id="3218"/>
    <lineage>
        <taxon>Eukaryota</taxon>
        <taxon>Viridiplantae</taxon>
        <taxon>Streptophyta</taxon>
        <taxon>Embryophyta</taxon>
        <taxon>Bryophyta</taxon>
        <taxon>Bryophytina</taxon>
        <taxon>Bryopsida</taxon>
        <taxon>Funariidae</taxon>
        <taxon>Funariales</taxon>
        <taxon>Funariaceae</taxon>
        <taxon>Physcomitrium</taxon>
    </lineage>
</organism>
<dbReference type="AlphaFoldDB" id="A0A7I3ZDK0"/>
<reference evidence="2 3" key="1">
    <citation type="journal article" date="2008" name="Science">
        <title>The Physcomitrella genome reveals evolutionary insights into the conquest of land by plants.</title>
        <authorList>
            <person name="Rensing S."/>
            <person name="Lang D."/>
            <person name="Zimmer A."/>
            <person name="Terry A."/>
            <person name="Salamov A."/>
            <person name="Shapiro H."/>
            <person name="Nishiyama T."/>
            <person name="Perroud P.-F."/>
            <person name="Lindquist E."/>
            <person name="Kamisugi Y."/>
            <person name="Tanahashi T."/>
            <person name="Sakakibara K."/>
            <person name="Fujita T."/>
            <person name="Oishi K."/>
            <person name="Shin-I T."/>
            <person name="Kuroki Y."/>
            <person name="Toyoda A."/>
            <person name="Suzuki Y."/>
            <person name="Hashimoto A."/>
            <person name="Yamaguchi K."/>
            <person name="Sugano A."/>
            <person name="Kohara Y."/>
            <person name="Fujiyama A."/>
            <person name="Anterola A."/>
            <person name="Aoki S."/>
            <person name="Ashton N."/>
            <person name="Barbazuk W.B."/>
            <person name="Barker E."/>
            <person name="Bennetzen J."/>
            <person name="Bezanilla M."/>
            <person name="Blankenship R."/>
            <person name="Cho S.H."/>
            <person name="Dutcher S."/>
            <person name="Estelle M."/>
            <person name="Fawcett J.A."/>
            <person name="Gundlach H."/>
            <person name="Hanada K."/>
            <person name="Heyl A."/>
            <person name="Hicks K.A."/>
            <person name="Hugh J."/>
            <person name="Lohr M."/>
            <person name="Mayer K."/>
            <person name="Melkozernov A."/>
            <person name="Murata T."/>
            <person name="Nelson D."/>
            <person name="Pils B."/>
            <person name="Prigge M."/>
            <person name="Reiss B."/>
            <person name="Renner T."/>
            <person name="Rombauts S."/>
            <person name="Rushton P."/>
            <person name="Sanderfoot A."/>
            <person name="Schween G."/>
            <person name="Shiu S.-H."/>
            <person name="Stueber K."/>
            <person name="Theodoulou F.L."/>
            <person name="Tu H."/>
            <person name="Van de Peer Y."/>
            <person name="Verrier P.J."/>
            <person name="Waters E."/>
            <person name="Wood A."/>
            <person name="Yang L."/>
            <person name="Cove D."/>
            <person name="Cuming A."/>
            <person name="Hasebe M."/>
            <person name="Lucas S."/>
            <person name="Mishler D.B."/>
            <person name="Reski R."/>
            <person name="Grigoriev I."/>
            <person name="Quatrano R.S."/>
            <person name="Boore J.L."/>
        </authorList>
    </citation>
    <scope>NUCLEOTIDE SEQUENCE [LARGE SCALE GENOMIC DNA]</scope>
    <source>
        <strain evidence="2 3">cv. Gransden 2004</strain>
    </source>
</reference>
<dbReference type="InParanoid" id="A0A7I3ZDK0"/>
<feature type="region of interest" description="Disordered" evidence="1">
    <location>
        <begin position="1"/>
        <end position="26"/>
    </location>
</feature>
<evidence type="ECO:0000256" key="1">
    <source>
        <dbReference type="SAM" id="MobiDB-lite"/>
    </source>
</evidence>
<reference evidence="2" key="3">
    <citation type="submission" date="2020-12" db="UniProtKB">
        <authorList>
            <consortium name="EnsemblPlants"/>
        </authorList>
    </citation>
    <scope>IDENTIFICATION</scope>
</reference>
<keyword evidence="3" id="KW-1185">Reference proteome</keyword>
<evidence type="ECO:0000313" key="3">
    <source>
        <dbReference type="Proteomes" id="UP000006727"/>
    </source>
</evidence>
<dbReference type="EMBL" id="ABEU02000003">
    <property type="status" value="NOT_ANNOTATED_CDS"/>
    <property type="molecule type" value="Genomic_DNA"/>
</dbReference>
<feature type="compositionally biased region" description="Polar residues" evidence="1">
    <location>
        <begin position="10"/>
        <end position="26"/>
    </location>
</feature>
<accession>A0A7I3ZDK0</accession>
<proteinExistence type="predicted"/>
<dbReference type="Gramene" id="Pp3c3_36550V3.1">
    <property type="protein sequence ID" value="PAC:32944649.CDS.1"/>
    <property type="gene ID" value="Pp3c3_36550"/>
</dbReference>
<reference evidence="2 3" key="2">
    <citation type="journal article" date="2018" name="Plant J.">
        <title>The Physcomitrella patens chromosome-scale assembly reveals moss genome structure and evolution.</title>
        <authorList>
            <person name="Lang D."/>
            <person name="Ullrich K.K."/>
            <person name="Murat F."/>
            <person name="Fuchs J."/>
            <person name="Jenkins J."/>
            <person name="Haas F.B."/>
            <person name="Piednoel M."/>
            <person name="Gundlach H."/>
            <person name="Van Bel M."/>
            <person name="Meyberg R."/>
            <person name="Vives C."/>
            <person name="Morata J."/>
            <person name="Symeonidi A."/>
            <person name="Hiss M."/>
            <person name="Muchero W."/>
            <person name="Kamisugi Y."/>
            <person name="Saleh O."/>
            <person name="Blanc G."/>
            <person name="Decker E.L."/>
            <person name="van Gessel N."/>
            <person name="Grimwood J."/>
            <person name="Hayes R.D."/>
            <person name="Graham S.W."/>
            <person name="Gunter L.E."/>
            <person name="McDaniel S.F."/>
            <person name="Hoernstein S.N.W."/>
            <person name="Larsson A."/>
            <person name="Li F.W."/>
            <person name="Perroud P.F."/>
            <person name="Phillips J."/>
            <person name="Ranjan P."/>
            <person name="Rokshar D.S."/>
            <person name="Rothfels C.J."/>
            <person name="Schneider L."/>
            <person name="Shu S."/>
            <person name="Stevenson D.W."/>
            <person name="Thummler F."/>
            <person name="Tillich M."/>
            <person name="Villarreal Aguilar J.C."/>
            <person name="Widiez T."/>
            <person name="Wong G.K."/>
            <person name="Wymore A."/>
            <person name="Zhang Y."/>
            <person name="Zimmer A.D."/>
            <person name="Quatrano R.S."/>
            <person name="Mayer K.F.X."/>
            <person name="Goodstein D."/>
            <person name="Casacuberta J.M."/>
            <person name="Vandepoele K."/>
            <person name="Reski R."/>
            <person name="Cuming A.C."/>
            <person name="Tuskan G.A."/>
            <person name="Maumus F."/>
            <person name="Salse J."/>
            <person name="Schmutz J."/>
            <person name="Rensing S.A."/>
        </authorList>
    </citation>
    <scope>NUCLEOTIDE SEQUENCE [LARGE SCALE GENOMIC DNA]</scope>
    <source>
        <strain evidence="2 3">cv. Gransden 2004</strain>
    </source>
</reference>
<dbReference type="Proteomes" id="UP000006727">
    <property type="component" value="Chromosome 3"/>
</dbReference>
<sequence>MKTKPKHNQNQHTQPKNTSGNVHQPITSPQSLVLLQTIYIPISQRNHQQDTQLTLRLIYPVQQLPSGQESIRLIWIHSLPLEQLGQALEKGISQTQRQRQCANFRTV</sequence>
<protein>
    <submittedName>
        <fullName evidence="2">Uncharacterized protein</fullName>
    </submittedName>
</protein>
<evidence type="ECO:0000313" key="2">
    <source>
        <dbReference type="EnsemblPlants" id="PAC:32944649.CDS.1"/>
    </source>
</evidence>
<dbReference type="EnsemblPlants" id="Pp3c3_36550V3.1">
    <property type="protein sequence ID" value="PAC:32944649.CDS.1"/>
    <property type="gene ID" value="Pp3c3_36550"/>
</dbReference>
<name>A0A7I3ZDK0_PHYPA</name>